<dbReference type="OrthoDB" id="9802811at2"/>
<dbReference type="PIRSF" id="PIRSF005303">
    <property type="entry name" value="Thiam_monoph_kin"/>
    <property type="match status" value="1"/>
</dbReference>
<feature type="binding site" evidence="2">
    <location>
        <position position="58"/>
    </location>
    <ligand>
        <name>Mg(2+)</name>
        <dbReference type="ChEBI" id="CHEBI:18420"/>
        <label>1</label>
    </ligand>
</feature>
<feature type="binding site" evidence="2">
    <location>
        <position position="86"/>
    </location>
    <ligand>
        <name>Mg(2+)</name>
        <dbReference type="ChEBI" id="CHEBI:18420"/>
        <label>3</label>
    </ligand>
</feature>
<dbReference type="Gene3D" id="3.90.650.10">
    <property type="entry name" value="PurM-like C-terminal domain"/>
    <property type="match status" value="1"/>
</dbReference>
<dbReference type="RefSeq" id="WP_068713217.1">
    <property type="nucleotide sequence ID" value="NZ_LSZP01000061.1"/>
</dbReference>
<dbReference type="Pfam" id="PF00586">
    <property type="entry name" value="AIRS"/>
    <property type="match status" value="1"/>
</dbReference>
<keyword evidence="2" id="KW-0067">ATP-binding</keyword>
<proteinExistence type="inferred from homology"/>
<feature type="binding site" evidence="2">
    <location>
        <position position="86"/>
    </location>
    <ligand>
        <name>Mg(2+)</name>
        <dbReference type="ChEBI" id="CHEBI:18420"/>
        <label>4</label>
    </ligand>
</feature>
<keyword evidence="2" id="KW-0479">Metal-binding</keyword>
<feature type="binding site" evidence="2">
    <location>
        <position position="214"/>
    </location>
    <ligand>
        <name>Mg(2+)</name>
        <dbReference type="ChEBI" id="CHEBI:18420"/>
        <label>5</label>
    </ligand>
</feature>
<gene>
    <name evidence="2" type="primary">thiL</name>
    <name evidence="4" type="ORF">AXK12_07985</name>
</gene>
<comment type="miscellaneous">
    <text evidence="2">Reaction mechanism of ThiL seems to utilize a direct, inline transfer of the gamma-phosphate of ATP to TMP rather than a phosphorylated enzyme intermediate.</text>
</comment>
<comment type="caution">
    <text evidence="2">Lacks conserved residue(s) required for the propagation of feature annotation.</text>
</comment>
<dbReference type="InterPro" id="IPR016188">
    <property type="entry name" value="PurM-like_N"/>
</dbReference>
<name>A0A139SHQ6_9BACT</name>
<dbReference type="InterPro" id="IPR036676">
    <property type="entry name" value="PurM-like_C_sf"/>
</dbReference>
<dbReference type="GO" id="GO:0009228">
    <property type="term" value="P:thiamine biosynthetic process"/>
    <property type="evidence" value="ECO:0007669"/>
    <property type="project" value="UniProtKB-KW"/>
</dbReference>
<dbReference type="Proteomes" id="UP000071392">
    <property type="component" value="Unassembled WGS sequence"/>
</dbReference>
<dbReference type="SUPFAM" id="SSF56042">
    <property type="entry name" value="PurM C-terminal domain-like"/>
    <property type="match status" value="1"/>
</dbReference>
<keyword evidence="1 2" id="KW-0784">Thiamine biosynthesis</keyword>
<evidence type="ECO:0000256" key="2">
    <source>
        <dbReference type="HAMAP-Rule" id="MF_02128"/>
    </source>
</evidence>
<feature type="binding site" evidence="2">
    <location>
        <position position="308"/>
    </location>
    <ligand>
        <name>substrate</name>
    </ligand>
</feature>
<feature type="domain" description="PurM-like N-terminal" evidence="3">
    <location>
        <begin position="40"/>
        <end position="152"/>
    </location>
</feature>
<feature type="binding site" evidence="2">
    <location>
        <position position="211"/>
    </location>
    <ligand>
        <name>Mg(2+)</name>
        <dbReference type="ChEBI" id="CHEBI:18420"/>
        <label>3</label>
    </ligand>
</feature>
<dbReference type="GO" id="GO:0000287">
    <property type="term" value="F:magnesium ion binding"/>
    <property type="evidence" value="ECO:0007669"/>
    <property type="project" value="UniProtKB-UniRule"/>
</dbReference>
<dbReference type="InterPro" id="IPR006283">
    <property type="entry name" value="ThiL-like"/>
</dbReference>
<dbReference type="GO" id="GO:0005524">
    <property type="term" value="F:ATP binding"/>
    <property type="evidence" value="ECO:0007669"/>
    <property type="project" value="UniProtKB-UniRule"/>
</dbReference>
<feature type="binding site" evidence="2">
    <location>
        <begin position="133"/>
        <end position="134"/>
    </location>
    <ligand>
        <name>ATP</name>
        <dbReference type="ChEBI" id="CHEBI:30616"/>
    </ligand>
</feature>
<comment type="similarity">
    <text evidence="2">Belongs to the thiamine-monophosphate kinase family.</text>
</comment>
<dbReference type="PANTHER" id="PTHR30270:SF0">
    <property type="entry name" value="THIAMINE-MONOPHOSPHATE KINASE"/>
    <property type="match status" value="1"/>
</dbReference>
<feature type="binding site" evidence="2">
    <location>
        <position position="134"/>
    </location>
    <ligand>
        <name>Mg(2+)</name>
        <dbReference type="ChEBI" id="CHEBI:18420"/>
        <label>1</label>
    </ligand>
</feature>
<comment type="function">
    <text evidence="2">Catalyzes the ATP-dependent phosphorylation of thiamine-monophosphate (TMP) to form thiamine-pyrophosphate (TPP), the active form of vitamin B1.</text>
</comment>
<comment type="catalytic activity">
    <reaction evidence="2">
        <text>thiamine phosphate + ATP = thiamine diphosphate + ADP</text>
        <dbReference type="Rhea" id="RHEA:15913"/>
        <dbReference type="ChEBI" id="CHEBI:30616"/>
        <dbReference type="ChEBI" id="CHEBI:37575"/>
        <dbReference type="ChEBI" id="CHEBI:58937"/>
        <dbReference type="ChEBI" id="CHEBI:456216"/>
        <dbReference type="EC" id="2.7.4.16"/>
    </reaction>
</comment>
<dbReference type="UniPathway" id="UPA00060">
    <property type="reaction ID" value="UER00142"/>
</dbReference>
<sequence length="311" mass="33614">MHPFTDKRSESVSALGEVRLLDKIRDWLGSAAPAEPYGMGDDCAILPRGKAARLITIDPVVYGGHFNDTMSPRATAQKLLKRNLSDLAAMGGLPTAAVLALTLEPRTSLRWLAGFYRALADCARHYAVPIVGGDITASTVPGHLSASLTLLGNPAHGSRTLTRRGAQAGDSIYVTGQLGNTLGTGHHYRFTPRLAEGAWLACQRAVRSMIDISDGLAKDLKSLQSPGLEAEILAEKLPLRRGANPRSAICDGEDYELIFTLAAKARRSDFERRWRAAFPKTSLTRLGQFVLAGTRSEAALNLANYHGYEHL</sequence>
<organism evidence="4 5">
    <name type="scientific">Cephaloticoccus capnophilus</name>
    <dbReference type="NCBI Taxonomy" id="1548208"/>
    <lineage>
        <taxon>Bacteria</taxon>
        <taxon>Pseudomonadati</taxon>
        <taxon>Verrucomicrobiota</taxon>
        <taxon>Opitutia</taxon>
        <taxon>Opitutales</taxon>
        <taxon>Opitutaceae</taxon>
        <taxon>Cephaloticoccus</taxon>
    </lineage>
</organism>
<dbReference type="GO" id="GO:0009030">
    <property type="term" value="F:thiamine-phosphate kinase activity"/>
    <property type="evidence" value="ECO:0007669"/>
    <property type="project" value="UniProtKB-UniRule"/>
</dbReference>
<dbReference type="InterPro" id="IPR036921">
    <property type="entry name" value="PurM-like_N_sf"/>
</dbReference>
<keyword evidence="2" id="KW-0547">Nucleotide-binding</keyword>
<dbReference type="HAMAP" id="MF_02128">
    <property type="entry name" value="TMP_kinase"/>
    <property type="match status" value="1"/>
</dbReference>
<reference evidence="4 5" key="1">
    <citation type="submission" date="2016-02" db="EMBL/GenBank/DDBJ databases">
        <authorList>
            <person name="Wen L."/>
            <person name="He K."/>
            <person name="Yang H."/>
        </authorList>
    </citation>
    <scope>NUCLEOTIDE SEQUENCE [LARGE SCALE GENOMIC DNA]</scope>
    <source>
        <strain evidence="4 5">CV41</strain>
    </source>
</reference>
<dbReference type="GO" id="GO:0009229">
    <property type="term" value="P:thiamine diphosphate biosynthetic process"/>
    <property type="evidence" value="ECO:0007669"/>
    <property type="project" value="UniProtKB-UniRule"/>
</dbReference>
<dbReference type="EMBL" id="LSZP01000061">
    <property type="protein sequence ID" value="KXU34112.1"/>
    <property type="molecule type" value="Genomic_DNA"/>
</dbReference>
<comment type="pathway">
    <text evidence="2">Cofactor biosynthesis; thiamine diphosphate biosynthesis; thiamine diphosphate from thiamine phosphate: step 1/1.</text>
</comment>
<feature type="binding site" evidence="2">
    <location>
        <position position="65"/>
    </location>
    <ligand>
        <name>substrate</name>
    </ligand>
</feature>
<protein>
    <recommendedName>
        <fullName evidence="2">Thiamine-monophosphate kinase</fullName>
        <shortName evidence="2">TMP kinase</shortName>
        <shortName evidence="2">Thiamine-phosphate kinase</shortName>
        <ecNumber evidence="2">2.7.4.16</ecNumber>
    </recommendedName>
</protein>
<accession>A0A139SHQ6</accession>
<feature type="binding site" evidence="2">
    <location>
        <position position="42"/>
    </location>
    <ligand>
        <name>Mg(2+)</name>
        <dbReference type="ChEBI" id="CHEBI:18420"/>
        <label>3</label>
    </ligand>
</feature>
<feature type="binding site" evidence="2">
    <location>
        <position position="42"/>
    </location>
    <ligand>
        <name>Mg(2+)</name>
        <dbReference type="ChEBI" id="CHEBI:18420"/>
        <label>4</label>
    </ligand>
</feature>
<evidence type="ECO:0000259" key="3">
    <source>
        <dbReference type="Pfam" id="PF00586"/>
    </source>
</evidence>
<dbReference type="STRING" id="1548208.AXK12_07985"/>
<dbReference type="AlphaFoldDB" id="A0A139SHQ6"/>
<dbReference type="Gene3D" id="3.30.1330.10">
    <property type="entry name" value="PurM-like, N-terminal domain"/>
    <property type="match status" value="1"/>
</dbReference>
<dbReference type="EC" id="2.7.4.16" evidence="2"/>
<evidence type="ECO:0000313" key="4">
    <source>
        <dbReference type="EMBL" id="KXU34112.1"/>
    </source>
</evidence>
<feature type="binding site" evidence="2">
    <location>
        <position position="253"/>
    </location>
    <ligand>
        <name>substrate</name>
    </ligand>
</feature>
<keyword evidence="2 4" id="KW-0418">Kinase</keyword>
<evidence type="ECO:0000313" key="5">
    <source>
        <dbReference type="Proteomes" id="UP000071392"/>
    </source>
</evidence>
<feature type="binding site" evidence="2">
    <location>
        <position position="116"/>
    </location>
    <ligand>
        <name>ATP</name>
        <dbReference type="ChEBI" id="CHEBI:30616"/>
    </ligand>
</feature>
<comment type="caution">
    <text evidence="4">The sequence shown here is derived from an EMBL/GenBank/DDBJ whole genome shotgun (WGS) entry which is preliminary data.</text>
</comment>
<feature type="binding site" evidence="2">
    <location>
        <position position="86"/>
    </location>
    <ligand>
        <name>Mg(2+)</name>
        <dbReference type="ChEBI" id="CHEBI:18420"/>
        <label>2</label>
    </ligand>
</feature>
<feature type="binding site" evidence="2">
    <location>
        <position position="213"/>
    </location>
    <ligand>
        <name>ATP</name>
        <dbReference type="ChEBI" id="CHEBI:30616"/>
    </ligand>
</feature>
<evidence type="ECO:0000256" key="1">
    <source>
        <dbReference type="ARBA" id="ARBA00022977"/>
    </source>
</evidence>
<feature type="binding site" evidence="2">
    <location>
        <position position="58"/>
    </location>
    <ligand>
        <name>Mg(2+)</name>
        <dbReference type="ChEBI" id="CHEBI:18420"/>
        <label>2</label>
    </ligand>
</feature>
<keyword evidence="2" id="KW-0808">Transferase</keyword>
<dbReference type="SUPFAM" id="SSF55326">
    <property type="entry name" value="PurM N-terminal domain-like"/>
    <property type="match status" value="1"/>
</dbReference>
<keyword evidence="5" id="KW-1185">Reference proteome</keyword>
<dbReference type="PANTHER" id="PTHR30270">
    <property type="entry name" value="THIAMINE-MONOPHOSPHATE KINASE"/>
    <property type="match status" value="1"/>
</dbReference>
<feature type="binding site" evidence="2">
    <location>
        <position position="56"/>
    </location>
    <ligand>
        <name>Mg(2+)</name>
        <dbReference type="ChEBI" id="CHEBI:18420"/>
        <label>4</label>
    </ligand>
</feature>
<feature type="binding site" evidence="2">
    <location>
        <position position="163"/>
    </location>
    <ligand>
        <name>ATP</name>
        <dbReference type="ChEBI" id="CHEBI:30616"/>
    </ligand>
</feature>
<dbReference type="CDD" id="cd02194">
    <property type="entry name" value="ThiL"/>
    <property type="match status" value="1"/>
</dbReference>
<keyword evidence="2" id="KW-0460">Magnesium</keyword>